<sequence>VLEKNPSALTKDLALLITTRNTKIDAAIAMAKLLLEAGANPNAENKQGVKRNSNGIPSASLGIGLGIPPLKS</sequence>
<comment type="caution">
    <text evidence="2">The sequence shown here is derived from an EMBL/GenBank/DDBJ whole genome shotgun (WGS) entry which is preliminary data.</text>
</comment>
<feature type="non-terminal residue" evidence="2">
    <location>
        <position position="1"/>
    </location>
</feature>
<reference evidence="2" key="1">
    <citation type="journal article" date="2015" name="Nature">
        <title>Complex archaea that bridge the gap between prokaryotes and eukaryotes.</title>
        <authorList>
            <person name="Spang A."/>
            <person name="Saw J.H."/>
            <person name="Jorgensen S.L."/>
            <person name="Zaremba-Niedzwiedzka K."/>
            <person name="Martijn J."/>
            <person name="Lind A.E."/>
            <person name="van Eijk R."/>
            <person name="Schleper C."/>
            <person name="Guy L."/>
            <person name="Ettema T.J."/>
        </authorList>
    </citation>
    <scope>NUCLEOTIDE SEQUENCE</scope>
</reference>
<feature type="region of interest" description="Disordered" evidence="1">
    <location>
        <begin position="41"/>
        <end position="72"/>
    </location>
</feature>
<evidence type="ECO:0008006" key="3">
    <source>
        <dbReference type="Google" id="ProtNLM"/>
    </source>
</evidence>
<accession>A0A0F8YG51</accession>
<organism evidence="2">
    <name type="scientific">marine sediment metagenome</name>
    <dbReference type="NCBI Taxonomy" id="412755"/>
    <lineage>
        <taxon>unclassified sequences</taxon>
        <taxon>metagenomes</taxon>
        <taxon>ecological metagenomes</taxon>
    </lineage>
</organism>
<dbReference type="AlphaFoldDB" id="A0A0F8YG51"/>
<name>A0A0F8YG51_9ZZZZ</name>
<evidence type="ECO:0000256" key="1">
    <source>
        <dbReference type="SAM" id="MobiDB-lite"/>
    </source>
</evidence>
<evidence type="ECO:0000313" key="2">
    <source>
        <dbReference type="EMBL" id="KKK47001.1"/>
    </source>
</evidence>
<feature type="compositionally biased region" description="Polar residues" evidence="1">
    <location>
        <begin position="42"/>
        <end position="57"/>
    </location>
</feature>
<gene>
    <name evidence="2" type="ORF">LCGC14_3159600</name>
</gene>
<proteinExistence type="predicted"/>
<dbReference type="EMBL" id="LAZR01069798">
    <property type="protein sequence ID" value="KKK47001.1"/>
    <property type="molecule type" value="Genomic_DNA"/>
</dbReference>
<protein>
    <recommendedName>
        <fullName evidence="3">Ankyrin repeat protein</fullName>
    </recommendedName>
</protein>